<keyword evidence="3" id="KW-1185">Reference proteome</keyword>
<evidence type="ECO:0000313" key="2">
    <source>
        <dbReference type="EMBL" id="MCP2729661.1"/>
    </source>
</evidence>
<accession>A0AAE3KNB9</accession>
<dbReference type="Gene3D" id="3.90.550.10">
    <property type="entry name" value="Spore Coat Polysaccharide Biosynthesis Protein SpsA, Chain A"/>
    <property type="match status" value="1"/>
</dbReference>
<feature type="domain" description="Glycosyltransferase 2-like" evidence="1">
    <location>
        <begin position="5"/>
        <end position="152"/>
    </location>
</feature>
<evidence type="ECO:0000313" key="3">
    <source>
        <dbReference type="Proteomes" id="UP001204953"/>
    </source>
</evidence>
<name>A0AAE3KNB9_9CYAN</name>
<dbReference type="InterPro" id="IPR029044">
    <property type="entry name" value="Nucleotide-diphossugar_trans"/>
</dbReference>
<dbReference type="EMBL" id="JAMZMM010000132">
    <property type="protein sequence ID" value="MCP2729661.1"/>
    <property type="molecule type" value="Genomic_DNA"/>
</dbReference>
<dbReference type="AlphaFoldDB" id="A0AAE3KNB9"/>
<gene>
    <name evidence="2" type="ORF">NJ959_14505</name>
</gene>
<dbReference type="Proteomes" id="UP001204953">
    <property type="component" value="Unassembled WGS sequence"/>
</dbReference>
<dbReference type="InterPro" id="IPR001173">
    <property type="entry name" value="Glyco_trans_2-like"/>
</dbReference>
<dbReference type="Pfam" id="PF00535">
    <property type="entry name" value="Glycos_transf_2"/>
    <property type="match status" value="1"/>
</dbReference>
<reference evidence="2" key="1">
    <citation type="submission" date="2022-06" db="EMBL/GenBank/DDBJ databases">
        <title>New cyanobacteria of genus Symplocastrum in benthos of Lake Baikal.</title>
        <authorList>
            <person name="Sorokovikova E."/>
            <person name="Tikhonova I."/>
            <person name="Krasnopeev A."/>
            <person name="Evseev P."/>
            <person name="Gladkikh A."/>
            <person name="Belykh O."/>
        </authorList>
    </citation>
    <scope>NUCLEOTIDE SEQUENCE</scope>
    <source>
        <strain evidence="2">BBK-W-15</strain>
    </source>
</reference>
<proteinExistence type="predicted"/>
<dbReference type="PANTHER" id="PTHR43685:SF11">
    <property type="entry name" value="GLYCOSYLTRANSFERASE TAGX-RELATED"/>
    <property type="match status" value="1"/>
</dbReference>
<dbReference type="PANTHER" id="PTHR43685">
    <property type="entry name" value="GLYCOSYLTRANSFERASE"/>
    <property type="match status" value="1"/>
</dbReference>
<comment type="caution">
    <text evidence="2">The sequence shown here is derived from an EMBL/GenBank/DDBJ whole genome shotgun (WGS) entry which is preliminary data.</text>
</comment>
<organism evidence="2 3">
    <name type="scientific">Limnofasciculus baicalensis BBK-W-15</name>
    <dbReference type="NCBI Taxonomy" id="2699891"/>
    <lineage>
        <taxon>Bacteria</taxon>
        <taxon>Bacillati</taxon>
        <taxon>Cyanobacteriota</taxon>
        <taxon>Cyanophyceae</taxon>
        <taxon>Coleofasciculales</taxon>
        <taxon>Coleofasciculaceae</taxon>
        <taxon>Limnofasciculus</taxon>
        <taxon>Limnofasciculus baicalensis</taxon>
    </lineage>
</organism>
<protein>
    <submittedName>
        <fullName evidence="2">Glycosyltransferase</fullName>
    </submittedName>
</protein>
<evidence type="ECO:0000259" key="1">
    <source>
        <dbReference type="Pfam" id="PF00535"/>
    </source>
</evidence>
<dbReference type="RefSeq" id="WP_254012442.1">
    <property type="nucleotide sequence ID" value="NZ_JAMZMM010000132.1"/>
</dbReference>
<dbReference type="SUPFAM" id="SSF53448">
    <property type="entry name" value="Nucleotide-diphospho-sugar transferases"/>
    <property type="match status" value="1"/>
</dbReference>
<sequence length="275" mass="31241">MTTISCIIVSYNNGIFLKESILSVVNQTKPVDEIIIADDGSTDGSRDLITSLAQEYSQIQPIFREKNLGVTLNRDLAIRAATSELITTLDGDDWYSPQKIEREYFALENNLESIAYSDVNLTDIDGGISRYLDLSDFSSFDIKQRVNWTISHVTEIPRDMLFPKKLYLEVGGLRHNLDKYEDWELKIRLAAYPTPWIHSGIVGVNYRSTDSGLSKTNPIIHAKYQYQILISNYDLLKDNIGEMGFWLAMAKVTRRAAKSLFGIRSKLKKLRSSGK</sequence>
<dbReference type="InterPro" id="IPR050834">
    <property type="entry name" value="Glycosyltransf_2"/>
</dbReference>